<keyword evidence="3" id="KW-1185">Reference proteome</keyword>
<evidence type="ECO:0000313" key="3">
    <source>
        <dbReference type="Proteomes" id="UP001198830"/>
    </source>
</evidence>
<proteinExistence type="predicted"/>
<feature type="domain" description="DUF1521" evidence="1">
    <location>
        <begin position="82"/>
        <end position="249"/>
    </location>
</feature>
<gene>
    <name evidence="2" type="ORF">LL253_06030</name>
</gene>
<dbReference type="RefSeq" id="WP_228226545.1">
    <property type="nucleotide sequence ID" value="NZ_JAJGNP010000003.1"/>
</dbReference>
<organism evidence="2 3">
    <name type="scientific">Sphingobium soli</name>
    <dbReference type="NCBI Taxonomy" id="1591116"/>
    <lineage>
        <taxon>Bacteria</taxon>
        <taxon>Pseudomonadati</taxon>
        <taxon>Pseudomonadota</taxon>
        <taxon>Alphaproteobacteria</taxon>
        <taxon>Sphingomonadales</taxon>
        <taxon>Sphingomonadaceae</taxon>
        <taxon>Sphingobium</taxon>
    </lineage>
</organism>
<evidence type="ECO:0000259" key="1">
    <source>
        <dbReference type="Pfam" id="PF07481"/>
    </source>
</evidence>
<dbReference type="Pfam" id="PF07481">
    <property type="entry name" value="DUF1521"/>
    <property type="match status" value="1"/>
</dbReference>
<protein>
    <submittedName>
        <fullName evidence="2">DUF1521 domain-containing protein</fullName>
    </submittedName>
</protein>
<comment type="caution">
    <text evidence="2">The sequence shown here is derived from an EMBL/GenBank/DDBJ whole genome shotgun (WGS) entry which is preliminary data.</text>
</comment>
<sequence length="282" mass="29931">MTTIINNTFNLNVTNNFGANPLAGGMTLQLASGIMASYFQPLMASAFASAALPMMFQMQGGTMLPGTGGQASSFAPTEGASWSASMESESQASIDLGDGYSLELDERNSEIRIYNASTGETTRVWGDPHVDIDGKHAFDFWGTTSFELENGTKITIDTEQYAANPNEYLASKLTITKGDQAIVVDGISQNQIGDLSITQSNNGQMLDMLTRDGFVLQENATGAGWRSELTGDIATQADLNLTKVGAIYGPGSEMPSMGEITQQLSSFLLFGLVNALTNAARG</sequence>
<dbReference type="Proteomes" id="UP001198830">
    <property type="component" value="Unassembled WGS sequence"/>
</dbReference>
<evidence type="ECO:0000313" key="2">
    <source>
        <dbReference type="EMBL" id="MCC4232252.1"/>
    </source>
</evidence>
<dbReference type="InterPro" id="IPR011086">
    <property type="entry name" value="DUF1521"/>
</dbReference>
<name>A0ABS8H158_9SPHN</name>
<reference evidence="2 3" key="1">
    <citation type="submission" date="2021-10" db="EMBL/GenBank/DDBJ databases">
        <title>The diversity and Nitrogen Metabolism of Culturable Nitrate-Utilizing Bacteria Within the Oxygen Minimum Zone of the Changjiang (Yangtze River)Estuary.</title>
        <authorList>
            <person name="Zhang D."/>
            <person name="Zheng J."/>
            <person name="Liu S."/>
            <person name="He W."/>
        </authorList>
    </citation>
    <scope>NUCLEOTIDE SEQUENCE [LARGE SCALE GENOMIC DNA]</scope>
    <source>
        <strain evidence="2 3">FXH275-2</strain>
    </source>
</reference>
<dbReference type="EMBL" id="JAJGNP010000003">
    <property type="protein sequence ID" value="MCC4232252.1"/>
    <property type="molecule type" value="Genomic_DNA"/>
</dbReference>
<accession>A0ABS8H158</accession>